<dbReference type="InterPro" id="IPR000182">
    <property type="entry name" value="GNAT_dom"/>
</dbReference>
<dbReference type="AlphaFoldDB" id="A0A8J6PQK6"/>
<dbReference type="Proteomes" id="UP000652681">
    <property type="component" value="Unassembled WGS sequence"/>
</dbReference>
<accession>A0A8J6PQK6</accession>
<dbReference type="RefSeq" id="WP_216714258.1">
    <property type="nucleotide sequence ID" value="NZ_JACVEL010000006.1"/>
</dbReference>
<dbReference type="SUPFAM" id="SSF55729">
    <property type="entry name" value="Acyl-CoA N-acyltransferases (Nat)"/>
    <property type="match status" value="1"/>
</dbReference>
<dbReference type="InterPro" id="IPR016181">
    <property type="entry name" value="Acyl_CoA_acyltransferase"/>
</dbReference>
<protein>
    <submittedName>
        <fullName evidence="2">GNAT family N-acetyltransferase</fullName>
    </submittedName>
</protein>
<dbReference type="Gene3D" id="3.40.630.30">
    <property type="match status" value="1"/>
</dbReference>
<feature type="domain" description="N-acetyltransferase" evidence="1">
    <location>
        <begin position="16"/>
        <end position="153"/>
    </location>
</feature>
<comment type="caution">
    <text evidence="2">The sequence shown here is derived from an EMBL/GenBank/DDBJ whole genome shotgun (WGS) entry which is preliminary data.</text>
</comment>
<name>A0A8J6PQK6_9FLAO</name>
<sequence>MQTLDGIITENLLFNATNRPSQMEKHKIVDFLSEYLEGMEPNKEFIRKAIEYATKERLSFGGFTIVNKSHGEIVGAAIVNQTGMEGYMAENVLVYIAVSDKFRNKGVARNMIDQVLRHAKGDVALHLKGDSSLAPICEKFGFKRSIVEMRLER</sequence>
<evidence type="ECO:0000313" key="2">
    <source>
        <dbReference type="EMBL" id="MBC9812903.1"/>
    </source>
</evidence>
<dbReference type="Pfam" id="PF13673">
    <property type="entry name" value="Acetyltransf_10"/>
    <property type="match status" value="1"/>
</dbReference>
<gene>
    <name evidence="2" type="ORF">H9Y05_10515</name>
</gene>
<organism evidence="2 3">
    <name type="scientific">Taishania pollutisoli</name>
    <dbReference type="NCBI Taxonomy" id="2766479"/>
    <lineage>
        <taxon>Bacteria</taxon>
        <taxon>Pseudomonadati</taxon>
        <taxon>Bacteroidota</taxon>
        <taxon>Flavobacteriia</taxon>
        <taxon>Flavobacteriales</taxon>
        <taxon>Crocinitomicaceae</taxon>
        <taxon>Taishania</taxon>
    </lineage>
</organism>
<reference evidence="2" key="1">
    <citation type="submission" date="2020-09" db="EMBL/GenBank/DDBJ databases">
        <title>Taishania pollutisoli gen. nov., sp. nov., Isolated from Tetrabromobisphenol A-Contaminated Soil.</title>
        <authorList>
            <person name="Chen Q."/>
        </authorList>
    </citation>
    <scope>NUCLEOTIDE SEQUENCE</scope>
    <source>
        <strain evidence="2">CZZ-1</strain>
    </source>
</reference>
<keyword evidence="3" id="KW-1185">Reference proteome</keyword>
<proteinExistence type="predicted"/>
<evidence type="ECO:0000313" key="3">
    <source>
        <dbReference type="Proteomes" id="UP000652681"/>
    </source>
</evidence>
<dbReference type="GO" id="GO:0016747">
    <property type="term" value="F:acyltransferase activity, transferring groups other than amino-acyl groups"/>
    <property type="evidence" value="ECO:0007669"/>
    <property type="project" value="InterPro"/>
</dbReference>
<dbReference type="CDD" id="cd04301">
    <property type="entry name" value="NAT_SF"/>
    <property type="match status" value="1"/>
</dbReference>
<dbReference type="PROSITE" id="PS51186">
    <property type="entry name" value="GNAT"/>
    <property type="match status" value="1"/>
</dbReference>
<dbReference type="EMBL" id="JACVEL010000006">
    <property type="protein sequence ID" value="MBC9812903.1"/>
    <property type="molecule type" value="Genomic_DNA"/>
</dbReference>
<evidence type="ECO:0000259" key="1">
    <source>
        <dbReference type="PROSITE" id="PS51186"/>
    </source>
</evidence>